<keyword evidence="12" id="KW-0206">Cytoskeleton</keyword>
<keyword evidence="13" id="KW-0539">Nucleus</keyword>
<dbReference type="RefSeq" id="XP_022465147.1">
    <property type="nucleotide sequence ID" value="XM_022608676.1"/>
</dbReference>
<evidence type="ECO:0000256" key="12">
    <source>
        <dbReference type="ARBA" id="ARBA00023212"/>
    </source>
</evidence>
<keyword evidence="19" id="KW-1185">Reference proteome</keyword>
<evidence type="ECO:0000256" key="4">
    <source>
        <dbReference type="ARBA" id="ARBA00006277"/>
    </source>
</evidence>
<accession>J7S8G0</accession>
<dbReference type="OrthoDB" id="2443965at2759"/>
<dbReference type="GO" id="GO:0031116">
    <property type="term" value="P:positive regulation of microtubule polymerization"/>
    <property type="evidence" value="ECO:0007669"/>
    <property type="project" value="EnsemblFungi"/>
</dbReference>
<keyword evidence="10" id="KW-0159">Chromosome partition</keyword>
<evidence type="ECO:0000313" key="19">
    <source>
        <dbReference type="Proteomes" id="UP000006310"/>
    </source>
</evidence>
<keyword evidence="14" id="KW-0131">Cell cycle</keyword>
<dbReference type="HOGENOM" id="CLU_118180_2_1_1"/>
<name>J7S8G0_HUIN7</name>
<dbReference type="GO" id="GO:1990976">
    <property type="term" value="P:protein transport along microtubule to mitotic spindle pole body"/>
    <property type="evidence" value="ECO:0007669"/>
    <property type="project" value="EnsemblFungi"/>
</dbReference>
<evidence type="ECO:0000256" key="17">
    <source>
        <dbReference type="ARBA" id="ARBA00044305"/>
    </source>
</evidence>
<evidence type="ECO:0000256" key="1">
    <source>
        <dbReference type="ARBA" id="ARBA00004123"/>
    </source>
</evidence>
<dbReference type="EMBL" id="HE978319">
    <property type="protein sequence ID" value="CCK70901.1"/>
    <property type="molecule type" value="Genomic_DNA"/>
</dbReference>
<comment type="subcellular location">
    <subcellularLocation>
        <location evidence="3">Chromosome</location>
        <location evidence="3">Centromere</location>
        <location evidence="3">Kinetochore</location>
    </subcellularLocation>
    <subcellularLocation>
        <location evidence="2">Cytoplasm</location>
        <location evidence="2">Cytoskeleton</location>
        <location evidence="2">Spindle</location>
    </subcellularLocation>
    <subcellularLocation>
        <location evidence="1">Nucleus</location>
    </subcellularLocation>
</comment>
<dbReference type="Proteomes" id="UP000006310">
    <property type="component" value="Chromosome 6"/>
</dbReference>
<dbReference type="GO" id="GO:0005874">
    <property type="term" value="C:microtubule"/>
    <property type="evidence" value="ECO:0007669"/>
    <property type="project" value="UniProtKB-KW"/>
</dbReference>
<dbReference type="PANTHER" id="PTHR28017">
    <property type="entry name" value="DASH COMPLEX SUBUNIT DAD3"/>
    <property type="match status" value="1"/>
</dbReference>
<dbReference type="InterPro" id="IPR013965">
    <property type="entry name" value="DASH_Dad3"/>
</dbReference>
<dbReference type="GeneID" id="34526616"/>
<keyword evidence="9" id="KW-0498">Mitosis</keyword>
<dbReference type="GO" id="GO:0051987">
    <property type="term" value="P:positive regulation of attachment of spindle microtubules to kinetochore"/>
    <property type="evidence" value="ECO:0007669"/>
    <property type="project" value="EnsemblFungi"/>
</dbReference>
<reference evidence="18 19" key="1">
    <citation type="journal article" date="2011" name="Proc. Natl. Acad. Sci. U.S.A.">
        <title>Evolutionary erosion of yeast sex chromosomes by mating-type switching accidents.</title>
        <authorList>
            <person name="Gordon J.L."/>
            <person name="Armisen D."/>
            <person name="Proux-Wera E."/>
            <person name="Oheigeartaigh S.S."/>
            <person name="Byrne K.P."/>
            <person name="Wolfe K.H."/>
        </authorList>
    </citation>
    <scope>NUCLEOTIDE SEQUENCE [LARGE SCALE GENOMIC DNA]</scope>
    <source>
        <strain evidence="19">ATCC MYA-139 / BCRC 22969 / CBS 8797 / CCRC 22969 / KCTC 17520 / NBRC 10181 / NCYC 3082</strain>
    </source>
</reference>
<evidence type="ECO:0000256" key="3">
    <source>
        <dbReference type="ARBA" id="ARBA00004629"/>
    </source>
</evidence>
<evidence type="ECO:0000256" key="16">
    <source>
        <dbReference type="ARBA" id="ARBA00044179"/>
    </source>
</evidence>
<keyword evidence="11" id="KW-0995">Kinetochore</keyword>
<evidence type="ECO:0000313" key="18">
    <source>
        <dbReference type="EMBL" id="CCK70901.1"/>
    </source>
</evidence>
<evidence type="ECO:0000256" key="7">
    <source>
        <dbReference type="ARBA" id="ARBA00022618"/>
    </source>
</evidence>
<dbReference type="GO" id="GO:0051301">
    <property type="term" value="P:cell division"/>
    <property type="evidence" value="ECO:0007669"/>
    <property type="project" value="UniProtKB-KW"/>
</dbReference>
<evidence type="ECO:0000256" key="9">
    <source>
        <dbReference type="ARBA" id="ARBA00022776"/>
    </source>
</evidence>
<gene>
    <name evidence="18" type="primary">KNAG0F02360</name>
    <name evidence="18" type="ordered locus">KNAG_0F02360</name>
</gene>
<dbReference type="eggNOG" id="ENOG502S7SV">
    <property type="taxonomic scope" value="Eukaryota"/>
</dbReference>
<proteinExistence type="inferred from homology"/>
<dbReference type="Pfam" id="PF08656">
    <property type="entry name" value="DASH_Dad3"/>
    <property type="match status" value="1"/>
</dbReference>
<dbReference type="GO" id="GO:0042729">
    <property type="term" value="C:DASH complex"/>
    <property type="evidence" value="ECO:0007669"/>
    <property type="project" value="EnsemblFungi"/>
</dbReference>
<dbReference type="STRING" id="1071383.J7S8G0"/>
<comment type="similarity">
    <text evidence="4">Belongs to the DASH complex DAD3 family.</text>
</comment>
<keyword evidence="7" id="KW-0132">Cell division</keyword>
<evidence type="ECO:0000256" key="6">
    <source>
        <dbReference type="ARBA" id="ARBA00022490"/>
    </source>
</evidence>
<dbReference type="GO" id="GO:0051010">
    <property type="term" value="F:microtubule plus-end binding"/>
    <property type="evidence" value="ECO:0007669"/>
    <property type="project" value="EnsemblFungi"/>
</dbReference>
<evidence type="ECO:0000256" key="13">
    <source>
        <dbReference type="ARBA" id="ARBA00023242"/>
    </source>
</evidence>
<dbReference type="PANTHER" id="PTHR28017:SF1">
    <property type="entry name" value="DASH COMPLEX SUBUNIT DAD3"/>
    <property type="match status" value="1"/>
</dbReference>
<evidence type="ECO:0000256" key="5">
    <source>
        <dbReference type="ARBA" id="ARBA00022454"/>
    </source>
</evidence>
<keyword evidence="6" id="KW-0963">Cytoplasm</keyword>
<keyword evidence="8" id="KW-0493">Microtubule</keyword>
<evidence type="ECO:0000256" key="15">
    <source>
        <dbReference type="ARBA" id="ARBA00023328"/>
    </source>
</evidence>
<keyword evidence="5" id="KW-0158">Chromosome</keyword>
<dbReference type="GO" id="GO:1990758">
    <property type="term" value="P:mitotic sister chromatid biorientation"/>
    <property type="evidence" value="ECO:0007669"/>
    <property type="project" value="EnsemblFungi"/>
</dbReference>
<dbReference type="AlphaFoldDB" id="J7S8G0"/>
<dbReference type="KEGG" id="kng:KNAG_0F02360"/>
<protein>
    <recommendedName>
        <fullName evidence="16">DASH complex subunit DAD3</fullName>
    </recommendedName>
    <alternativeName>
        <fullName evidence="17">Outer kinetochore protein DAD3</fullName>
    </alternativeName>
</protein>
<organism evidence="18 19">
    <name type="scientific">Huiozyma naganishii (strain ATCC MYA-139 / BCRC 22969 / CBS 8797 / KCTC 17520 / NBRC 10181 / NCYC 3082 / Yp74L-3)</name>
    <name type="common">Yeast</name>
    <name type="synonym">Kazachstania naganishii</name>
    <dbReference type="NCBI Taxonomy" id="1071383"/>
    <lineage>
        <taxon>Eukaryota</taxon>
        <taxon>Fungi</taxon>
        <taxon>Dikarya</taxon>
        <taxon>Ascomycota</taxon>
        <taxon>Saccharomycotina</taxon>
        <taxon>Saccharomycetes</taxon>
        <taxon>Saccharomycetales</taxon>
        <taxon>Saccharomycetaceae</taxon>
        <taxon>Huiozyma</taxon>
    </lineage>
</organism>
<sequence length="84" mass="9349">MSQDLTPLQQSVLEKYSSLSEALHDLDESIKELNRSKEGNSADVSADDVLQEMRAIETRIGLIGTLLKGSVYSLILQRGNDWNN</sequence>
<dbReference type="GO" id="GO:0072686">
    <property type="term" value="C:mitotic spindle"/>
    <property type="evidence" value="ECO:0007669"/>
    <property type="project" value="InterPro"/>
</dbReference>
<evidence type="ECO:0000256" key="8">
    <source>
        <dbReference type="ARBA" id="ARBA00022701"/>
    </source>
</evidence>
<evidence type="ECO:0000256" key="10">
    <source>
        <dbReference type="ARBA" id="ARBA00022829"/>
    </source>
</evidence>
<reference evidence="19" key="2">
    <citation type="submission" date="2012-08" db="EMBL/GenBank/DDBJ databases">
        <title>Genome sequence of Kazachstania naganishii.</title>
        <authorList>
            <person name="Gordon J.L."/>
            <person name="Armisen D."/>
            <person name="Proux-Wera E."/>
            <person name="OhEigeartaigh S.S."/>
            <person name="Byrne K.P."/>
            <person name="Wolfe K.H."/>
        </authorList>
    </citation>
    <scope>NUCLEOTIDE SEQUENCE [LARGE SCALE GENOMIC DNA]</scope>
    <source>
        <strain evidence="19">ATCC MYA-139 / BCRC 22969 / CBS 8797 / CCRC 22969 / KCTC 17520 / NBRC 10181 / NCYC 3082</strain>
    </source>
</reference>
<evidence type="ECO:0000256" key="11">
    <source>
        <dbReference type="ARBA" id="ARBA00022838"/>
    </source>
</evidence>
<evidence type="ECO:0000256" key="14">
    <source>
        <dbReference type="ARBA" id="ARBA00023306"/>
    </source>
</evidence>
<evidence type="ECO:0000256" key="2">
    <source>
        <dbReference type="ARBA" id="ARBA00004186"/>
    </source>
</evidence>
<keyword evidence="15" id="KW-0137">Centromere</keyword>
<dbReference type="OMA" id="RNMHISQ"/>